<proteinExistence type="predicted"/>
<dbReference type="PANTHER" id="PTHR35102:SF1">
    <property type="entry name" value="E3 UBIQUITIN-PROTEIN LIGASE"/>
    <property type="match status" value="1"/>
</dbReference>
<dbReference type="RefSeq" id="WP_170073204.1">
    <property type="nucleotide sequence ID" value="NZ_PVTR01000005.1"/>
</dbReference>
<name>A0A2T0WN38_9BACT</name>
<keyword evidence="4" id="KW-1185">Reference proteome</keyword>
<evidence type="ECO:0000256" key="1">
    <source>
        <dbReference type="SAM" id="Phobius"/>
    </source>
</evidence>
<dbReference type="EMBL" id="PVTR01000005">
    <property type="protein sequence ID" value="PRY88105.1"/>
    <property type="molecule type" value="Genomic_DNA"/>
</dbReference>
<accession>A0A2T0WN38</accession>
<feature type="domain" description="DUF2062" evidence="2">
    <location>
        <begin position="7"/>
        <end position="150"/>
    </location>
</feature>
<dbReference type="Pfam" id="PF09835">
    <property type="entry name" value="DUF2062"/>
    <property type="match status" value="1"/>
</dbReference>
<reference evidence="3 4" key="1">
    <citation type="submission" date="2018-03" db="EMBL/GenBank/DDBJ databases">
        <title>Genomic Encyclopedia of Archaeal and Bacterial Type Strains, Phase II (KMG-II): from individual species to whole genera.</title>
        <authorList>
            <person name="Goeker M."/>
        </authorList>
    </citation>
    <scope>NUCLEOTIDE SEQUENCE [LARGE SCALE GENOMIC DNA]</scope>
    <source>
        <strain evidence="3 4">DSM 27929</strain>
    </source>
</reference>
<dbReference type="PANTHER" id="PTHR35102">
    <property type="entry name" value="E3 UBIQUITIN-PROTEIN LIGASE"/>
    <property type="match status" value="1"/>
</dbReference>
<protein>
    <submittedName>
        <fullName evidence="3">Uncharacterized protein (DUF2062 family)</fullName>
    </submittedName>
</protein>
<gene>
    <name evidence="3" type="ORF">CLW00_105226</name>
</gene>
<evidence type="ECO:0000313" key="3">
    <source>
        <dbReference type="EMBL" id="PRY88105.1"/>
    </source>
</evidence>
<comment type="caution">
    <text evidence="3">The sequence shown here is derived from an EMBL/GenBank/DDBJ whole genome shotgun (WGS) entry which is preliminary data.</text>
</comment>
<dbReference type="Proteomes" id="UP000238157">
    <property type="component" value="Unassembled WGS sequence"/>
</dbReference>
<dbReference type="InterPro" id="IPR018639">
    <property type="entry name" value="DUF2062"/>
</dbReference>
<dbReference type="AlphaFoldDB" id="A0A2T0WN38"/>
<evidence type="ECO:0000313" key="4">
    <source>
        <dbReference type="Proteomes" id="UP000238157"/>
    </source>
</evidence>
<keyword evidence="1" id="KW-0472">Membrane</keyword>
<feature type="transmembrane region" description="Helical" evidence="1">
    <location>
        <begin position="21"/>
        <end position="49"/>
    </location>
</feature>
<organism evidence="3 4">
    <name type="scientific">Mongoliibacter ruber</name>
    <dbReference type="NCBI Taxonomy" id="1750599"/>
    <lineage>
        <taxon>Bacteria</taxon>
        <taxon>Pseudomonadati</taxon>
        <taxon>Bacteroidota</taxon>
        <taxon>Cytophagia</taxon>
        <taxon>Cytophagales</taxon>
        <taxon>Cyclobacteriaceae</taxon>
        <taxon>Mongoliibacter</taxon>
    </lineage>
</organism>
<evidence type="ECO:0000259" key="2">
    <source>
        <dbReference type="Pfam" id="PF09835"/>
    </source>
</evidence>
<keyword evidence="1" id="KW-1133">Transmembrane helix</keyword>
<keyword evidence="1" id="KW-0812">Transmembrane</keyword>
<sequence>MNFRKPRKIIKRFLKQGLKPRELALCLALTIYISVFPILGTITALLTFVMLQLRLNLPLAISVSYLLTPVQLLCMIPFLRIGETIYGVDPYPLDIDQLQASFSEGILEMLSLFSGRMLLAILGWLIVATPICLILYVILFKLAKIRKRNKLREERKSFNLKNN</sequence>
<feature type="transmembrane region" description="Helical" evidence="1">
    <location>
        <begin position="117"/>
        <end position="140"/>
    </location>
</feature>